<protein>
    <submittedName>
        <fullName evidence="2">Uncharacterized protein</fullName>
    </submittedName>
</protein>
<feature type="transmembrane region" description="Helical" evidence="1">
    <location>
        <begin position="429"/>
        <end position="446"/>
    </location>
</feature>
<name>A0A1F5MIL0_9BACT</name>
<proteinExistence type="predicted"/>
<sequence>MRKLHFLILVLILLIGLFFRTYHIVEWLEFGHDADLNAWIVKDIIINHHLRLIGQLTSAPGIFIGPFLYYLFVPFFLLTKMDPVGVLIPATILGIFTIFSYYYVFSKLFNKQVGLIGAFLHAVLISTIDLDRWIVPSITTPIWSIWYFYAIIKITRGDFSVLPLLGILIGLIWHVHIALAPILITIPIALFFARKIPNVKQIIVFLLITLFVSSPLIIFEARHNFSQTKSIVNNFTANFGANNSISENKEIVFGKQNDNAKFNLSPTSKFSLEVEPQTPKIGDEVNLKIISKNPKYSTLVIFTDCGNPKKFETGSNTAILQWSTATCTKKEHRITATARTSKNPPYKIILDKFINILEKENTNIKNLFIFPINLPVILQYIITIVVLFTPLFAWKIKSFTRSQLLICYIWILSIFLFFSFSSIIVSEYYLASITVILISSISVILYKIAKTKSLGKYLVLLLFLLIFIKSFIYYMNFKNYNKGYLEKKAAVKFITMDAKQKGFPCITVSYITITGENVGFRYLFFLNKLHLIHPSVDAPVYNIVIPDGLSSNEVKQKFGHIGVIPPTRIPLKEIIDKSCQTPDTNLTDSMFGFVN</sequence>
<keyword evidence="1" id="KW-0812">Transmembrane</keyword>
<keyword evidence="1" id="KW-0472">Membrane</keyword>
<comment type="caution">
    <text evidence="2">The sequence shown here is derived from an EMBL/GenBank/DDBJ whole genome shotgun (WGS) entry which is preliminary data.</text>
</comment>
<feature type="transmembrane region" description="Helical" evidence="1">
    <location>
        <begin position="164"/>
        <end position="190"/>
    </location>
</feature>
<evidence type="ECO:0000313" key="3">
    <source>
        <dbReference type="Proteomes" id="UP000178859"/>
    </source>
</evidence>
<accession>A0A1F5MIL0</accession>
<feature type="transmembrane region" description="Helical" evidence="1">
    <location>
        <begin position="405"/>
        <end position="423"/>
    </location>
</feature>
<feature type="transmembrane region" description="Helical" evidence="1">
    <location>
        <begin position="458"/>
        <end position="475"/>
    </location>
</feature>
<feature type="transmembrane region" description="Helical" evidence="1">
    <location>
        <begin position="368"/>
        <end position="393"/>
    </location>
</feature>
<feature type="transmembrane region" description="Helical" evidence="1">
    <location>
        <begin position="133"/>
        <end position="152"/>
    </location>
</feature>
<dbReference type="Proteomes" id="UP000178859">
    <property type="component" value="Unassembled WGS sequence"/>
</dbReference>
<feature type="transmembrane region" description="Helical" evidence="1">
    <location>
        <begin position="202"/>
        <end position="219"/>
    </location>
</feature>
<feature type="transmembrane region" description="Helical" evidence="1">
    <location>
        <begin position="84"/>
        <end position="103"/>
    </location>
</feature>
<organism evidence="2 3">
    <name type="scientific">Candidatus Daviesbacteria bacterium RIFCSPLOWO2_02_FULL_36_7</name>
    <dbReference type="NCBI Taxonomy" id="1797792"/>
    <lineage>
        <taxon>Bacteria</taxon>
        <taxon>Candidatus Daviesiibacteriota</taxon>
    </lineage>
</organism>
<evidence type="ECO:0000256" key="1">
    <source>
        <dbReference type="SAM" id="Phobius"/>
    </source>
</evidence>
<dbReference type="EMBL" id="MFDT01000001">
    <property type="protein sequence ID" value="OGE65120.1"/>
    <property type="molecule type" value="Genomic_DNA"/>
</dbReference>
<evidence type="ECO:0000313" key="2">
    <source>
        <dbReference type="EMBL" id="OGE65120.1"/>
    </source>
</evidence>
<gene>
    <name evidence="2" type="ORF">A3I48_02585</name>
</gene>
<reference evidence="2 3" key="1">
    <citation type="journal article" date="2016" name="Nat. Commun.">
        <title>Thousands of microbial genomes shed light on interconnected biogeochemical processes in an aquifer system.</title>
        <authorList>
            <person name="Anantharaman K."/>
            <person name="Brown C.T."/>
            <person name="Hug L.A."/>
            <person name="Sharon I."/>
            <person name="Castelle C.J."/>
            <person name="Probst A.J."/>
            <person name="Thomas B.C."/>
            <person name="Singh A."/>
            <person name="Wilkins M.J."/>
            <person name="Karaoz U."/>
            <person name="Brodie E.L."/>
            <person name="Williams K.H."/>
            <person name="Hubbard S.S."/>
            <person name="Banfield J.F."/>
        </authorList>
    </citation>
    <scope>NUCLEOTIDE SEQUENCE [LARGE SCALE GENOMIC DNA]</scope>
</reference>
<dbReference type="AlphaFoldDB" id="A0A1F5MIL0"/>
<keyword evidence="1" id="KW-1133">Transmembrane helix</keyword>
<feature type="transmembrane region" description="Helical" evidence="1">
    <location>
        <begin position="59"/>
        <end position="77"/>
    </location>
</feature>